<evidence type="ECO:0000256" key="8">
    <source>
        <dbReference type="HAMAP-Rule" id="MF_00500"/>
    </source>
</evidence>
<dbReference type="GO" id="GO:0005829">
    <property type="term" value="C:cytosol"/>
    <property type="evidence" value="ECO:0007669"/>
    <property type="project" value="TreeGrafter"/>
</dbReference>
<evidence type="ECO:0000256" key="7">
    <source>
        <dbReference type="ARBA" id="ARBA00035136"/>
    </source>
</evidence>
<dbReference type="HAMAP" id="MF_00500">
    <property type="entry name" value="Ribosomal_bS20"/>
    <property type="match status" value="1"/>
</dbReference>
<dbReference type="Proteomes" id="UP000280960">
    <property type="component" value="Chromosome"/>
</dbReference>
<evidence type="ECO:0000256" key="3">
    <source>
        <dbReference type="ARBA" id="ARBA00022730"/>
    </source>
</evidence>
<dbReference type="GO" id="GO:0015935">
    <property type="term" value="C:small ribosomal subunit"/>
    <property type="evidence" value="ECO:0007669"/>
    <property type="project" value="TreeGrafter"/>
</dbReference>
<gene>
    <name evidence="8" type="primary">rpsT</name>
    <name evidence="9" type="ORF">D2962_06260</name>
</gene>
<dbReference type="EMBL" id="CP033169">
    <property type="protein sequence ID" value="AYO30274.1"/>
    <property type="molecule type" value="Genomic_DNA"/>
</dbReference>
<dbReference type="NCBIfam" id="TIGR00029">
    <property type="entry name" value="S20"/>
    <property type="match status" value="1"/>
</dbReference>
<keyword evidence="10" id="KW-1185">Reference proteome</keyword>
<evidence type="ECO:0000256" key="6">
    <source>
        <dbReference type="ARBA" id="ARBA00023274"/>
    </source>
</evidence>
<sequence length="91" mass="10018">MPNIASAKKKVRQARTRTLRNNLVKSQMRFSIKKFAEALKSADSESIKTSLVNAIKAIDKAASKGVIHKNAAARKKSSLYKRMSQSNIAVS</sequence>
<dbReference type="PANTHER" id="PTHR33398:SF1">
    <property type="entry name" value="SMALL RIBOSOMAL SUBUNIT PROTEIN BS20C"/>
    <property type="match status" value="1"/>
</dbReference>
<evidence type="ECO:0000256" key="4">
    <source>
        <dbReference type="ARBA" id="ARBA00022884"/>
    </source>
</evidence>
<dbReference type="InterPro" id="IPR036510">
    <property type="entry name" value="Ribosomal_bS20_sf"/>
</dbReference>
<evidence type="ECO:0000313" key="10">
    <source>
        <dbReference type="Proteomes" id="UP000280960"/>
    </source>
</evidence>
<dbReference type="PANTHER" id="PTHR33398">
    <property type="entry name" value="30S RIBOSOMAL PROTEIN S20"/>
    <property type="match status" value="1"/>
</dbReference>
<dbReference type="InterPro" id="IPR002583">
    <property type="entry name" value="Ribosomal_bS20"/>
</dbReference>
<organism evidence="9 10">
    <name type="scientific">Biomaibacter acetigenes</name>
    <dbReference type="NCBI Taxonomy" id="2316383"/>
    <lineage>
        <taxon>Bacteria</taxon>
        <taxon>Bacillati</taxon>
        <taxon>Bacillota</taxon>
        <taxon>Clostridia</taxon>
        <taxon>Thermosediminibacterales</taxon>
        <taxon>Tepidanaerobacteraceae</taxon>
        <taxon>Biomaibacter</taxon>
    </lineage>
</organism>
<dbReference type="Pfam" id="PF01649">
    <property type="entry name" value="Ribosomal_S20p"/>
    <property type="match status" value="1"/>
</dbReference>
<evidence type="ECO:0000256" key="1">
    <source>
        <dbReference type="ARBA" id="ARBA00003134"/>
    </source>
</evidence>
<dbReference type="Gene3D" id="1.20.58.110">
    <property type="entry name" value="Ribosomal protein S20"/>
    <property type="match status" value="1"/>
</dbReference>
<keyword evidence="4 8" id="KW-0694">RNA-binding</keyword>
<keyword evidence="3 8" id="KW-0699">rRNA-binding</keyword>
<dbReference type="RefSeq" id="WP_120767012.1">
    <property type="nucleotide sequence ID" value="NZ_CP033169.1"/>
</dbReference>
<comment type="function">
    <text evidence="1 8">Binds directly to 16S ribosomal RNA.</text>
</comment>
<dbReference type="GO" id="GO:0003735">
    <property type="term" value="F:structural constituent of ribosome"/>
    <property type="evidence" value="ECO:0007669"/>
    <property type="project" value="InterPro"/>
</dbReference>
<dbReference type="GO" id="GO:0006412">
    <property type="term" value="P:translation"/>
    <property type="evidence" value="ECO:0007669"/>
    <property type="project" value="UniProtKB-UniRule"/>
</dbReference>
<accession>A0A3G2R426</accession>
<dbReference type="GO" id="GO:0070181">
    <property type="term" value="F:small ribosomal subunit rRNA binding"/>
    <property type="evidence" value="ECO:0007669"/>
    <property type="project" value="TreeGrafter"/>
</dbReference>
<name>A0A3G2R426_9FIRM</name>
<dbReference type="AlphaFoldDB" id="A0A3G2R426"/>
<evidence type="ECO:0000256" key="2">
    <source>
        <dbReference type="ARBA" id="ARBA00007634"/>
    </source>
</evidence>
<dbReference type="FunFam" id="1.20.58.110:FF:000001">
    <property type="entry name" value="30S ribosomal protein S20"/>
    <property type="match status" value="1"/>
</dbReference>
<dbReference type="SUPFAM" id="SSF46992">
    <property type="entry name" value="Ribosomal protein S20"/>
    <property type="match status" value="1"/>
</dbReference>
<protein>
    <recommendedName>
        <fullName evidence="7 8">Small ribosomal subunit protein bS20</fullName>
    </recommendedName>
</protein>
<proteinExistence type="inferred from homology"/>
<keyword evidence="6 8" id="KW-0687">Ribonucleoprotein</keyword>
<comment type="similarity">
    <text evidence="2 8">Belongs to the bacterial ribosomal protein bS20 family.</text>
</comment>
<evidence type="ECO:0000256" key="5">
    <source>
        <dbReference type="ARBA" id="ARBA00022980"/>
    </source>
</evidence>
<reference evidence="9 10" key="1">
    <citation type="submission" date="2018-10" db="EMBL/GenBank/DDBJ databases">
        <authorList>
            <person name="Zhang X."/>
        </authorList>
    </citation>
    <scope>NUCLEOTIDE SEQUENCE [LARGE SCALE GENOMIC DNA]</scope>
    <source>
        <strain evidence="9 10">SK-G1</strain>
    </source>
</reference>
<dbReference type="KEGG" id="bacg:D2962_06260"/>
<evidence type="ECO:0000313" key="9">
    <source>
        <dbReference type="EMBL" id="AYO30274.1"/>
    </source>
</evidence>
<keyword evidence="5 8" id="KW-0689">Ribosomal protein</keyword>